<dbReference type="Gene3D" id="3.40.50.10320">
    <property type="entry name" value="LmbE-like"/>
    <property type="match status" value="1"/>
</dbReference>
<accession>X1LV39</accession>
<dbReference type="EMBL" id="BARV01012935">
    <property type="protein sequence ID" value="GAI09681.1"/>
    <property type="molecule type" value="Genomic_DNA"/>
</dbReference>
<feature type="region of interest" description="Disordered" evidence="1">
    <location>
        <begin position="1"/>
        <end position="20"/>
    </location>
</feature>
<organism evidence="2">
    <name type="scientific">marine sediment metagenome</name>
    <dbReference type="NCBI Taxonomy" id="412755"/>
    <lineage>
        <taxon>unclassified sequences</taxon>
        <taxon>metagenomes</taxon>
        <taxon>ecological metagenomes</taxon>
    </lineage>
</organism>
<feature type="non-terminal residue" evidence="2">
    <location>
        <position position="1"/>
    </location>
</feature>
<dbReference type="InterPro" id="IPR024078">
    <property type="entry name" value="LmbE-like_dom_sf"/>
</dbReference>
<dbReference type="AlphaFoldDB" id="X1LV39"/>
<gene>
    <name evidence="2" type="ORF">S06H3_23685</name>
</gene>
<evidence type="ECO:0000256" key="1">
    <source>
        <dbReference type="SAM" id="MobiDB-lite"/>
    </source>
</evidence>
<dbReference type="SUPFAM" id="SSF102588">
    <property type="entry name" value="LmbE-like"/>
    <property type="match status" value="1"/>
</dbReference>
<proteinExistence type="predicted"/>
<reference evidence="2" key="1">
    <citation type="journal article" date="2014" name="Front. Microbiol.">
        <title>High frequency of phylogenetically diverse reductive dehalogenase-homologous genes in deep subseafloor sedimentary metagenomes.</title>
        <authorList>
            <person name="Kawai M."/>
            <person name="Futagami T."/>
            <person name="Toyoda A."/>
            <person name="Takaki Y."/>
            <person name="Nishi S."/>
            <person name="Hori S."/>
            <person name="Arai W."/>
            <person name="Tsubouchi T."/>
            <person name="Morono Y."/>
            <person name="Uchiyama I."/>
            <person name="Ito T."/>
            <person name="Fujiyama A."/>
            <person name="Inagaki F."/>
            <person name="Takami H."/>
        </authorList>
    </citation>
    <scope>NUCLEOTIDE SEQUENCE</scope>
    <source>
        <strain evidence="2">Expedition CK06-06</strain>
    </source>
</reference>
<evidence type="ECO:0000313" key="2">
    <source>
        <dbReference type="EMBL" id="GAI09681.1"/>
    </source>
</evidence>
<comment type="caution">
    <text evidence="2">The sequence shown here is derived from an EMBL/GenBank/DDBJ whole genome shotgun (WGS) entry which is preliminary data.</text>
</comment>
<name>X1LV39_9ZZZZ</name>
<protein>
    <submittedName>
        <fullName evidence="2">Uncharacterized protein</fullName>
    </submittedName>
</protein>
<sequence length="96" mass="11299">LKQYQPTKVYAPSPNSKNRQHNLVGRVAHKLWPDKVIFYSTYTRESFTPTGEIEVKPTQEEIELKNKALDCYKSQMRITPHHFKAVYNKSEYLNKA</sequence>